<comment type="cofactor">
    <cofactor evidence="1">
        <name>Mg(2+)</name>
        <dbReference type="ChEBI" id="CHEBI:18420"/>
    </cofactor>
</comment>
<dbReference type="AlphaFoldDB" id="A0A4S4DB94"/>
<feature type="domain" description="Enolase N-terminal" evidence="9">
    <location>
        <begin position="47"/>
        <end position="180"/>
    </location>
</feature>
<dbReference type="UniPathway" id="UPA00109">
    <property type="reaction ID" value="UER00187"/>
</dbReference>
<dbReference type="CDD" id="cd03313">
    <property type="entry name" value="enolase"/>
    <property type="match status" value="1"/>
</dbReference>
<accession>A0A4S4DB94</accession>
<dbReference type="PANTHER" id="PTHR11902">
    <property type="entry name" value="ENOLASE"/>
    <property type="match status" value="1"/>
</dbReference>
<dbReference type="Pfam" id="PF03952">
    <property type="entry name" value="Enolase_N"/>
    <property type="match status" value="1"/>
</dbReference>
<dbReference type="CDD" id="cd22962">
    <property type="entry name" value="DD_AtENO3-like"/>
    <property type="match status" value="1"/>
</dbReference>
<evidence type="ECO:0000256" key="6">
    <source>
        <dbReference type="ARBA" id="ARBA00023152"/>
    </source>
</evidence>
<evidence type="ECO:0000259" key="8">
    <source>
        <dbReference type="SMART" id="SM01192"/>
    </source>
</evidence>
<name>A0A4S4DB94_CAMSN</name>
<evidence type="ECO:0000256" key="3">
    <source>
        <dbReference type="ARBA" id="ARBA00009604"/>
    </source>
</evidence>
<dbReference type="PRINTS" id="PR00148">
    <property type="entry name" value="ENOLASE"/>
</dbReference>
<organism evidence="10 11">
    <name type="scientific">Camellia sinensis var. sinensis</name>
    <name type="common">China tea</name>
    <dbReference type="NCBI Taxonomy" id="542762"/>
    <lineage>
        <taxon>Eukaryota</taxon>
        <taxon>Viridiplantae</taxon>
        <taxon>Streptophyta</taxon>
        <taxon>Embryophyta</taxon>
        <taxon>Tracheophyta</taxon>
        <taxon>Spermatophyta</taxon>
        <taxon>Magnoliopsida</taxon>
        <taxon>eudicotyledons</taxon>
        <taxon>Gunneridae</taxon>
        <taxon>Pentapetalae</taxon>
        <taxon>asterids</taxon>
        <taxon>Ericales</taxon>
        <taxon>Theaceae</taxon>
        <taxon>Camellia</taxon>
    </lineage>
</organism>
<dbReference type="SUPFAM" id="SSF54826">
    <property type="entry name" value="Enolase N-terminal domain-like"/>
    <property type="match status" value="1"/>
</dbReference>
<dbReference type="SUPFAM" id="SSF51604">
    <property type="entry name" value="Enolase C-terminal domain-like"/>
    <property type="match status" value="2"/>
</dbReference>
<dbReference type="SMART" id="SM01192">
    <property type="entry name" value="Enolase_C"/>
    <property type="match status" value="1"/>
</dbReference>
<dbReference type="PANTHER" id="PTHR11902:SF56">
    <property type="entry name" value="CYTOSOLIC ENOLASE 3"/>
    <property type="match status" value="1"/>
</dbReference>
<evidence type="ECO:0000256" key="7">
    <source>
        <dbReference type="ARBA" id="ARBA00023239"/>
    </source>
</evidence>
<proteinExistence type="inferred from homology"/>
<dbReference type="GO" id="GO:0006096">
    <property type="term" value="P:glycolytic process"/>
    <property type="evidence" value="ECO:0007669"/>
    <property type="project" value="UniProtKB-UniPathway"/>
</dbReference>
<dbReference type="GO" id="GO:0000287">
    <property type="term" value="F:magnesium ion binding"/>
    <property type="evidence" value="ECO:0007669"/>
    <property type="project" value="InterPro"/>
</dbReference>
<evidence type="ECO:0000256" key="4">
    <source>
        <dbReference type="ARBA" id="ARBA00012058"/>
    </source>
</evidence>
<dbReference type="Proteomes" id="UP000306102">
    <property type="component" value="Unassembled WGS sequence"/>
</dbReference>
<dbReference type="Gene3D" id="3.20.20.120">
    <property type="entry name" value="Enolase-like C-terminal domain"/>
    <property type="match status" value="1"/>
</dbReference>
<dbReference type="GO" id="GO:0004634">
    <property type="term" value="F:phosphopyruvate hydratase activity"/>
    <property type="evidence" value="ECO:0007669"/>
    <property type="project" value="UniProtKB-EC"/>
</dbReference>
<dbReference type="InterPro" id="IPR020811">
    <property type="entry name" value="Enolase_N"/>
</dbReference>
<dbReference type="Gene3D" id="3.30.390.10">
    <property type="entry name" value="Enolase-like, N-terminal domain"/>
    <property type="match status" value="1"/>
</dbReference>
<comment type="pathway">
    <text evidence="2">Carbohydrate degradation; glycolysis; pyruvate from D-glyceraldehyde 3-phosphate: step 4/5.</text>
</comment>
<evidence type="ECO:0000256" key="1">
    <source>
        <dbReference type="ARBA" id="ARBA00001946"/>
    </source>
</evidence>
<dbReference type="Pfam" id="PF00113">
    <property type="entry name" value="Enolase_C"/>
    <property type="match status" value="2"/>
</dbReference>
<evidence type="ECO:0000259" key="9">
    <source>
        <dbReference type="SMART" id="SM01193"/>
    </source>
</evidence>
<dbReference type="SMART" id="SM01193">
    <property type="entry name" value="Enolase_N"/>
    <property type="match status" value="1"/>
</dbReference>
<comment type="caution">
    <text evidence="10">The sequence shown here is derived from an EMBL/GenBank/DDBJ whole genome shotgun (WGS) entry which is preliminary data.</text>
</comment>
<protein>
    <recommendedName>
        <fullName evidence="4">phosphopyruvate hydratase</fullName>
        <ecNumber evidence="4">4.2.1.11</ecNumber>
    </recommendedName>
</protein>
<keyword evidence="5" id="KW-0460">Magnesium</keyword>
<evidence type="ECO:0000256" key="5">
    <source>
        <dbReference type="ARBA" id="ARBA00022842"/>
    </source>
</evidence>
<keyword evidence="6" id="KW-0324">Glycolysis</keyword>
<dbReference type="PROSITE" id="PS00164">
    <property type="entry name" value="ENOLASE"/>
    <property type="match status" value="1"/>
</dbReference>
<dbReference type="InterPro" id="IPR000941">
    <property type="entry name" value="Enolase"/>
</dbReference>
<dbReference type="EMBL" id="SDRB02011842">
    <property type="protein sequence ID" value="THF99821.1"/>
    <property type="molecule type" value="Genomic_DNA"/>
</dbReference>
<gene>
    <name evidence="10" type="ORF">TEA_002329</name>
</gene>
<dbReference type="InterPro" id="IPR036849">
    <property type="entry name" value="Enolase-like_C_sf"/>
</dbReference>
<dbReference type="SFLD" id="SFLDS00001">
    <property type="entry name" value="Enolase"/>
    <property type="match status" value="1"/>
</dbReference>
<dbReference type="FunFam" id="3.30.390.10:FF:000001">
    <property type="entry name" value="Enolase"/>
    <property type="match status" value="1"/>
</dbReference>
<dbReference type="InterPro" id="IPR029017">
    <property type="entry name" value="Enolase-like_N"/>
</dbReference>
<dbReference type="InterPro" id="IPR020809">
    <property type="entry name" value="Enolase_CS"/>
</dbReference>
<dbReference type="STRING" id="542762.A0A4S4DB94"/>
<evidence type="ECO:0000256" key="2">
    <source>
        <dbReference type="ARBA" id="ARBA00005031"/>
    </source>
</evidence>
<keyword evidence="7" id="KW-0456">Lyase</keyword>
<sequence>MSVQEYLDKYMLSRKIEDAVNAAVRAKTPDPVLFISNHMRKAVPSVITKVKARQILDSRGIPTVEVDLYTNKGMFRASAPSGSSSGMYEAIELRDGDKGTYLGHSVQRAVKNINEKISEALIGMDPTLQSQIDQAMIDLDRTEKKGELGANAILAVSIAACKAGAAEKEAWIFLPLYKHIADLSGRSHLILPVPAFCLISGGKHAGNNLALQDIMILPVGAKKFEEAMQMGSETYHHLKNDLHMFPWVNHLDWTLDTNVDSSIYFFCCLCEQWLEGIIPSLFGSNLVYKIDMCKSLPSRHVLPSFREGLDLVKEAISRTGYSEKIKIAIDVSATDFCIGTKYDLDYKTPNKSEQNFRSGEEMIDLYKELCAEYPIVSIEDPFYKEDWEHVKIFSNLGICQVVGDDLLMSNPKRIEKAIQESACNVLLLKVNQIGTVTEAIEVVKLAKDDHWGVVISHRCGETEDSFIADLAVGLSTGQIKAGAPCRGERLAKYNQLLRIEEELGDQAVYAGDDWRMT</sequence>
<dbReference type="HAMAP" id="MF_00318">
    <property type="entry name" value="Enolase"/>
    <property type="match status" value="1"/>
</dbReference>
<evidence type="ECO:0000313" key="10">
    <source>
        <dbReference type="EMBL" id="THF99821.1"/>
    </source>
</evidence>
<dbReference type="EC" id="4.2.1.11" evidence="4"/>
<feature type="domain" description="Enolase C-terminal TIM barrel" evidence="8">
    <location>
        <begin position="188"/>
        <end position="517"/>
    </location>
</feature>
<comment type="similarity">
    <text evidence="3">Belongs to the enolase family.</text>
</comment>
<dbReference type="InterPro" id="IPR020810">
    <property type="entry name" value="Enolase_C"/>
</dbReference>
<reference evidence="10 11" key="1">
    <citation type="journal article" date="2018" name="Proc. Natl. Acad. Sci. U.S.A.">
        <title>Draft genome sequence of Camellia sinensis var. sinensis provides insights into the evolution of the tea genome and tea quality.</title>
        <authorList>
            <person name="Wei C."/>
            <person name="Yang H."/>
            <person name="Wang S."/>
            <person name="Zhao J."/>
            <person name="Liu C."/>
            <person name="Gao L."/>
            <person name="Xia E."/>
            <person name="Lu Y."/>
            <person name="Tai Y."/>
            <person name="She G."/>
            <person name="Sun J."/>
            <person name="Cao H."/>
            <person name="Tong W."/>
            <person name="Gao Q."/>
            <person name="Li Y."/>
            <person name="Deng W."/>
            <person name="Jiang X."/>
            <person name="Wang W."/>
            <person name="Chen Q."/>
            <person name="Zhang S."/>
            <person name="Li H."/>
            <person name="Wu J."/>
            <person name="Wang P."/>
            <person name="Li P."/>
            <person name="Shi C."/>
            <person name="Zheng F."/>
            <person name="Jian J."/>
            <person name="Huang B."/>
            <person name="Shan D."/>
            <person name="Shi M."/>
            <person name="Fang C."/>
            <person name="Yue Y."/>
            <person name="Li F."/>
            <person name="Li D."/>
            <person name="Wei S."/>
            <person name="Han B."/>
            <person name="Jiang C."/>
            <person name="Yin Y."/>
            <person name="Xia T."/>
            <person name="Zhang Z."/>
            <person name="Bennetzen J.L."/>
            <person name="Zhao S."/>
            <person name="Wan X."/>
        </authorList>
    </citation>
    <scope>NUCLEOTIDE SEQUENCE [LARGE SCALE GENOMIC DNA]</scope>
    <source>
        <strain evidence="11">cv. Shuchazao</strain>
        <tissue evidence="10">Leaf</tissue>
    </source>
</reference>
<keyword evidence="11" id="KW-1185">Reference proteome</keyword>
<dbReference type="GO" id="GO:0000015">
    <property type="term" value="C:phosphopyruvate hydratase complex"/>
    <property type="evidence" value="ECO:0007669"/>
    <property type="project" value="InterPro"/>
</dbReference>
<evidence type="ECO:0000313" key="11">
    <source>
        <dbReference type="Proteomes" id="UP000306102"/>
    </source>
</evidence>